<dbReference type="AlphaFoldDB" id="A0AAD9NRN7"/>
<protein>
    <submittedName>
        <fullName evidence="1">Uncharacterized protein</fullName>
    </submittedName>
</protein>
<organism evidence="1 2">
    <name type="scientific">Ridgeia piscesae</name>
    <name type="common">Tubeworm</name>
    <dbReference type="NCBI Taxonomy" id="27915"/>
    <lineage>
        <taxon>Eukaryota</taxon>
        <taxon>Metazoa</taxon>
        <taxon>Spiralia</taxon>
        <taxon>Lophotrochozoa</taxon>
        <taxon>Annelida</taxon>
        <taxon>Polychaeta</taxon>
        <taxon>Sedentaria</taxon>
        <taxon>Canalipalpata</taxon>
        <taxon>Sabellida</taxon>
        <taxon>Siboglinidae</taxon>
        <taxon>Ridgeia</taxon>
    </lineage>
</organism>
<gene>
    <name evidence="1" type="ORF">NP493_627g01017</name>
</gene>
<keyword evidence="2" id="KW-1185">Reference proteome</keyword>
<accession>A0AAD9NRN7</accession>
<comment type="caution">
    <text evidence="1">The sequence shown here is derived from an EMBL/GenBank/DDBJ whole genome shotgun (WGS) entry which is preliminary data.</text>
</comment>
<evidence type="ECO:0000313" key="1">
    <source>
        <dbReference type="EMBL" id="KAK2176979.1"/>
    </source>
</evidence>
<reference evidence="1" key="1">
    <citation type="journal article" date="2023" name="Mol. Biol. Evol.">
        <title>Third-Generation Sequencing Reveals the Adaptive Role of the Epigenome in Three Deep-Sea Polychaetes.</title>
        <authorList>
            <person name="Perez M."/>
            <person name="Aroh O."/>
            <person name="Sun Y."/>
            <person name="Lan Y."/>
            <person name="Juniper S.K."/>
            <person name="Young C.R."/>
            <person name="Angers B."/>
            <person name="Qian P.Y."/>
        </authorList>
    </citation>
    <scope>NUCLEOTIDE SEQUENCE</scope>
    <source>
        <strain evidence="1">R07B-5</strain>
    </source>
</reference>
<dbReference type="Proteomes" id="UP001209878">
    <property type="component" value="Unassembled WGS sequence"/>
</dbReference>
<name>A0AAD9NRN7_RIDPI</name>
<proteinExistence type="predicted"/>
<sequence length="97" mass="10375">MVMRSLHNTSANMAVHGHIGFARWKISRIWALIRSCFRLCSMNQGPACLVARSCHVALYASQSLVSRGPGTLSGNAVLQSPCGCIAMTICTSPPENA</sequence>
<dbReference type="EMBL" id="JAODUO010000626">
    <property type="protein sequence ID" value="KAK2176979.1"/>
    <property type="molecule type" value="Genomic_DNA"/>
</dbReference>
<evidence type="ECO:0000313" key="2">
    <source>
        <dbReference type="Proteomes" id="UP001209878"/>
    </source>
</evidence>